<keyword evidence="8" id="KW-0539">Nucleus</keyword>
<evidence type="ECO:0000259" key="12">
    <source>
        <dbReference type="Pfam" id="PF23760"/>
    </source>
</evidence>
<keyword evidence="4" id="KW-0963">Cytoplasm</keyword>
<name>A0A5N5T3A7_9CRUS</name>
<dbReference type="PANTHER" id="PTHR19860:SF16">
    <property type="entry name" value="DDB1- AND CUL4-ASSOCIATED FACTOR 12"/>
    <property type="match status" value="1"/>
</dbReference>
<protein>
    <submittedName>
        <fullName evidence="13">DDB1-and CUL4-associated factor 12</fullName>
    </submittedName>
</protein>
<evidence type="ECO:0000256" key="1">
    <source>
        <dbReference type="ARBA" id="ARBA00004123"/>
    </source>
</evidence>
<dbReference type="Proteomes" id="UP000326759">
    <property type="component" value="Unassembled WGS sequence"/>
</dbReference>
<evidence type="ECO:0000313" key="13">
    <source>
        <dbReference type="EMBL" id="KAB7501004.1"/>
    </source>
</evidence>
<comment type="pathway">
    <text evidence="3">Protein modification; protein ubiquitination.</text>
</comment>
<dbReference type="SMART" id="SM00320">
    <property type="entry name" value="WD40"/>
    <property type="match status" value="4"/>
</dbReference>
<feature type="compositionally biased region" description="Acidic residues" evidence="11">
    <location>
        <begin position="13"/>
        <end position="30"/>
    </location>
</feature>
<proteinExistence type="inferred from homology"/>
<feature type="repeat" description="WD" evidence="10">
    <location>
        <begin position="205"/>
        <end position="238"/>
    </location>
</feature>
<dbReference type="InterPro" id="IPR056151">
    <property type="entry name" value="Beta-prop_DCAF12"/>
</dbReference>
<dbReference type="PROSITE" id="PS50082">
    <property type="entry name" value="WD_REPEATS_2"/>
    <property type="match status" value="1"/>
</dbReference>
<dbReference type="Pfam" id="PF23760">
    <property type="entry name" value="Beta-prop_DCAF12"/>
    <property type="match status" value="1"/>
</dbReference>
<evidence type="ECO:0000256" key="5">
    <source>
        <dbReference type="ARBA" id="ARBA00022574"/>
    </source>
</evidence>
<evidence type="ECO:0000313" key="14">
    <source>
        <dbReference type="Proteomes" id="UP000326759"/>
    </source>
</evidence>
<feature type="region of interest" description="Disordered" evidence="11">
    <location>
        <begin position="1"/>
        <end position="43"/>
    </location>
</feature>
<dbReference type="InterPro" id="IPR015943">
    <property type="entry name" value="WD40/YVTN_repeat-like_dom_sf"/>
</dbReference>
<keyword evidence="6" id="KW-0677">Repeat</keyword>
<evidence type="ECO:0000256" key="6">
    <source>
        <dbReference type="ARBA" id="ARBA00022737"/>
    </source>
</evidence>
<keyword evidence="14" id="KW-1185">Reference proteome</keyword>
<dbReference type="GO" id="GO:0005634">
    <property type="term" value="C:nucleus"/>
    <property type="evidence" value="ECO:0007669"/>
    <property type="project" value="UniProtKB-SubCell"/>
</dbReference>
<organism evidence="13 14">
    <name type="scientific">Armadillidium nasatum</name>
    <dbReference type="NCBI Taxonomy" id="96803"/>
    <lineage>
        <taxon>Eukaryota</taxon>
        <taxon>Metazoa</taxon>
        <taxon>Ecdysozoa</taxon>
        <taxon>Arthropoda</taxon>
        <taxon>Crustacea</taxon>
        <taxon>Multicrustacea</taxon>
        <taxon>Malacostraca</taxon>
        <taxon>Eumalacostraca</taxon>
        <taxon>Peracarida</taxon>
        <taxon>Isopoda</taxon>
        <taxon>Oniscidea</taxon>
        <taxon>Crinocheta</taxon>
        <taxon>Armadillidiidae</taxon>
        <taxon>Armadillidium</taxon>
    </lineage>
</organism>
<evidence type="ECO:0000256" key="8">
    <source>
        <dbReference type="ARBA" id="ARBA00023242"/>
    </source>
</evidence>
<evidence type="ECO:0000256" key="2">
    <source>
        <dbReference type="ARBA" id="ARBA00004496"/>
    </source>
</evidence>
<evidence type="ECO:0000256" key="7">
    <source>
        <dbReference type="ARBA" id="ARBA00022786"/>
    </source>
</evidence>
<dbReference type="GO" id="GO:0005737">
    <property type="term" value="C:cytoplasm"/>
    <property type="evidence" value="ECO:0007669"/>
    <property type="project" value="UniProtKB-SubCell"/>
</dbReference>
<keyword evidence="7" id="KW-0833">Ubl conjugation pathway</keyword>
<dbReference type="GO" id="GO:0080008">
    <property type="term" value="C:Cul4-RING E3 ubiquitin ligase complex"/>
    <property type="evidence" value="ECO:0007669"/>
    <property type="project" value="TreeGrafter"/>
</dbReference>
<feature type="domain" description="DDB1- and CUL4-associated factor 12 beta-propeller" evidence="12">
    <location>
        <begin position="103"/>
        <end position="391"/>
    </location>
</feature>
<dbReference type="Gene3D" id="2.130.10.10">
    <property type="entry name" value="YVTN repeat-like/Quinoprotein amine dehydrogenase"/>
    <property type="match status" value="2"/>
</dbReference>
<dbReference type="SUPFAM" id="SSF50978">
    <property type="entry name" value="WD40 repeat-like"/>
    <property type="match status" value="1"/>
</dbReference>
<dbReference type="InterPro" id="IPR051191">
    <property type="entry name" value="DCAF12"/>
</dbReference>
<comment type="similarity">
    <text evidence="9">Belongs to the WD repeat DCAF12 family.</text>
</comment>
<dbReference type="InterPro" id="IPR001680">
    <property type="entry name" value="WD40_rpt"/>
</dbReference>
<dbReference type="PANTHER" id="PTHR19860">
    <property type="entry name" value="DDB1- AND CUL4-ASSOCIATED FACTOR 12-RELATED"/>
    <property type="match status" value="1"/>
</dbReference>
<gene>
    <name evidence="13" type="ORF">Anas_14030</name>
</gene>
<reference evidence="13 14" key="1">
    <citation type="journal article" date="2019" name="PLoS Biol.">
        <title>Sex chromosomes control vertical transmission of feminizing Wolbachia symbionts in an isopod.</title>
        <authorList>
            <person name="Becking T."/>
            <person name="Chebbi M.A."/>
            <person name="Giraud I."/>
            <person name="Moumen B."/>
            <person name="Laverre T."/>
            <person name="Caubet Y."/>
            <person name="Peccoud J."/>
            <person name="Gilbert C."/>
            <person name="Cordaux R."/>
        </authorList>
    </citation>
    <scope>NUCLEOTIDE SEQUENCE [LARGE SCALE GENOMIC DNA]</scope>
    <source>
        <strain evidence="13">ANa2</strain>
        <tissue evidence="13">Whole body excluding digestive tract and cuticle</tissue>
    </source>
</reference>
<evidence type="ECO:0000256" key="4">
    <source>
        <dbReference type="ARBA" id="ARBA00022490"/>
    </source>
</evidence>
<dbReference type="OrthoDB" id="9610195at2759"/>
<comment type="subcellular location">
    <subcellularLocation>
        <location evidence="2">Cytoplasm</location>
    </subcellularLocation>
    <subcellularLocation>
        <location evidence="1">Nucleus</location>
    </subcellularLocation>
</comment>
<accession>A0A5N5T3A7</accession>
<dbReference type="AlphaFoldDB" id="A0A5N5T3A7"/>
<dbReference type="EMBL" id="SEYY01012022">
    <property type="protein sequence ID" value="KAB7501004.1"/>
    <property type="molecule type" value="Genomic_DNA"/>
</dbReference>
<dbReference type="InterPro" id="IPR036322">
    <property type="entry name" value="WD40_repeat_dom_sf"/>
</dbReference>
<evidence type="ECO:0000256" key="9">
    <source>
        <dbReference type="ARBA" id="ARBA00038022"/>
    </source>
</evidence>
<evidence type="ECO:0000256" key="3">
    <source>
        <dbReference type="ARBA" id="ARBA00004906"/>
    </source>
</evidence>
<evidence type="ECO:0000256" key="11">
    <source>
        <dbReference type="SAM" id="MobiDB-lite"/>
    </source>
</evidence>
<keyword evidence="5 10" id="KW-0853">WD repeat</keyword>
<evidence type="ECO:0000256" key="10">
    <source>
        <dbReference type="PROSITE-ProRule" id="PRU00221"/>
    </source>
</evidence>
<sequence length="399" mass="45625">MDSIIEDFMMYNEPEEEEQHDPSEDEESPETNDGNRFMGLGGYSQHSTQFNTSQSRKSFNQKYIPVSYNFVDYVLKRDQGLSRLETQKVNIEYGTRHLLTTGMFKEHPIGLNRVNKVFCSQWLSDHQIVMGTRCNKLLVYDINNHNIDIIPSLLSSEPARNPDHQSGIHAVEINYSKTLLATGAQNSRDLAVYKLPTLDPVCVGEKAHSEWILDITWLDNEFLVSGSTDGKLALWRIEEKMEPDDVEKETIPNYSHIQPVKVKKCFGADKVRALIFNENLNEIVALSMNAYVHIWDSNRFWQKMSRKLPHAMDNACLTKREDCSLYAIGSKSHFTLLDPRTLHHVKKVNARVSGCSVRSISFHKDILTIGTGIGVIMVYDMRAGKYMESTMNSFAIHNQ</sequence>
<comment type="caution">
    <text evidence="13">The sequence shown here is derived from an EMBL/GenBank/DDBJ whole genome shotgun (WGS) entry which is preliminary data.</text>
</comment>